<evidence type="ECO:0000313" key="2">
    <source>
        <dbReference type="EMBL" id="TKI73170.1"/>
    </source>
</evidence>
<comment type="caution">
    <text evidence="2">The sequence shown here is derived from an EMBL/GenBank/DDBJ whole genome shotgun (WGS) entry which is preliminary data.</text>
</comment>
<dbReference type="Gene3D" id="3.40.50.1820">
    <property type="entry name" value="alpha/beta hydrolase"/>
    <property type="match status" value="1"/>
</dbReference>
<gene>
    <name evidence="2" type="ORF">FC699_38550</name>
</gene>
<feature type="non-terminal residue" evidence="2">
    <location>
        <position position="80"/>
    </location>
</feature>
<dbReference type="Pfam" id="PF00975">
    <property type="entry name" value="Thioesterase"/>
    <property type="match status" value="1"/>
</dbReference>
<dbReference type="InterPro" id="IPR001031">
    <property type="entry name" value="Thioesterase"/>
</dbReference>
<dbReference type="InterPro" id="IPR029058">
    <property type="entry name" value="AB_hydrolase_fold"/>
</dbReference>
<reference evidence="2 3" key="1">
    <citation type="journal article" date="2019" name="Environ. Microbiol.">
        <title>An active ?-lactamase is a part of an orchestrated cell wall stress resistance network of Bacillus subtilis and related rhizosphere species.</title>
        <authorList>
            <person name="Bucher T."/>
            <person name="Keren-Paz A."/>
            <person name="Hausser J."/>
            <person name="Olender T."/>
            <person name="Cytryn E."/>
            <person name="Kolodkin-Gal I."/>
        </authorList>
    </citation>
    <scope>NUCLEOTIDE SEQUENCE [LARGE SCALE GENOMIC DNA]</scope>
    <source>
        <strain evidence="2 3">I5</strain>
    </source>
</reference>
<dbReference type="Proteomes" id="UP000305222">
    <property type="component" value="Unassembled WGS sequence"/>
</dbReference>
<sequence>FFCVHPFMGNVFCYIQLARLLKNHCSFYGLQNPLIEKGEIDELTLPELIQLYIEEIKHVQPEGPYRLGGWSLGGAIAYEI</sequence>
<protein>
    <recommendedName>
        <fullName evidence="1">Thioesterase domain-containing protein</fullName>
    </recommendedName>
</protein>
<feature type="non-terminal residue" evidence="2">
    <location>
        <position position="1"/>
    </location>
</feature>
<feature type="domain" description="Thioesterase" evidence="1">
    <location>
        <begin position="2"/>
        <end position="80"/>
    </location>
</feature>
<dbReference type="SUPFAM" id="SSF53474">
    <property type="entry name" value="alpha/beta-Hydrolases"/>
    <property type="match status" value="1"/>
</dbReference>
<organism evidence="2 3">
    <name type="scientific">Bacillus wiedmannii</name>
    <dbReference type="NCBI Taxonomy" id="1890302"/>
    <lineage>
        <taxon>Bacteria</taxon>
        <taxon>Bacillati</taxon>
        <taxon>Bacillota</taxon>
        <taxon>Bacilli</taxon>
        <taxon>Bacillales</taxon>
        <taxon>Bacillaceae</taxon>
        <taxon>Bacillus</taxon>
        <taxon>Bacillus cereus group</taxon>
    </lineage>
</organism>
<name>A0A4U2ZHJ8_9BACI</name>
<proteinExistence type="predicted"/>
<accession>A0A4U2ZHJ8</accession>
<dbReference type="AlphaFoldDB" id="A0A4U2ZHJ8"/>
<dbReference type="EMBL" id="SZON01004156">
    <property type="protein sequence ID" value="TKI73170.1"/>
    <property type="molecule type" value="Genomic_DNA"/>
</dbReference>
<evidence type="ECO:0000259" key="1">
    <source>
        <dbReference type="Pfam" id="PF00975"/>
    </source>
</evidence>
<evidence type="ECO:0000313" key="3">
    <source>
        <dbReference type="Proteomes" id="UP000305222"/>
    </source>
</evidence>